<feature type="domain" description="Chromo" evidence="1">
    <location>
        <begin position="9"/>
        <end position="62"/>
    </location>
</feature>
<dbReference type="OrthoDB" id="3268967at2759"/>
<accession>A0A4S8LAV2</accession>
<dbReference type="InterPro" id="IPR023780">
    <property type="entry name" value="Chromo_domain"/>
</dbReference>
<dbReference type="SUPFAM" id="SSF54160">
    <property type="entry name" value="Chromo domain-like"/>
    <property type="match status" value="1"/>
</dbReference>
<proteinExistence type="predicted"/>
<evidence type="ECO:0000313" key="3">
    <source>
        <dbReference type="Proteomes" id="UP000297245"/>
    </source>
</evidence>
<dbReference type="Proteomes" id="UP000297245">
    <property type="component" value="Unassembled WGS sequence"/>
</dbReference>
<evidence type="ECO:0000313" key="2">
    <source>
        <dbReference type="EMBL" id="THU85673.1"/>
    </source>
</evidence>
<evidence type="ECO:0000259" key="1">
    <source>
        <dbReference type="PROSITE" id="PS50013"/>
    </source>
</evidence>
<gene>
    <name evidence="2" type="ORF">K435DRAFT_631404</name>
</gene>
<dbReference type="Gene3D" id="2.40.50.40">
    <property type="match status" value="1"/>
</dbReference>
<dbReference type="InterPro" id="IPR016197">
    <property type="entry name" value="Chromo-like_dom_sf"/>
</dbReference>
<dbReference type="EMBL" id="ML179535">
    <property type="protein sequence ID" value="THU85673.1"/>
    <property type="molecule type" value="Genomic_DNA"/>
</dbReference>
<dbReference type="Pfam" id="PF00385">
    <property type="entry name" value="Chromo"/>
    <property type="match status" value="1"/>
</dbReference>
<feature type="non-terminal residue" evidence="2">
    <location>
        <position position="62"/>
    </location>
</feature>
<dbReference type="AlphaFoldDB" id="A0A4S8LAV2"/>
<organism evidence="2 3">
    <name type="scientific">Dendrothele bispora (strain CBS 962.96)</name>
    <dbReference type="NCBI Taxonomy" id="1314807"/>
    <lineage>
        <taxon>Eukaryota</taxon>
        <taxon>Fungi</taxon>
        <taxon>Dikarya</taxon>
        <taxon>Basidiomycota</taxon>
        <taxon>Agaricomycotina</taxon>
        <taxon>Agaricomycetes</taxon>
        <taxon>Agaricomycetidae</taxon>
        <taxon>Agaricales</taxon>
        <taxon>Agaricales incertae sedis</taxon>
        <taxon>Dendrothele</taxon>
    </lineage>
</organism>
<protein>
    <recommendedName>
        <fullName evidence="1">Chromo domain-containing protein</fullName>
    </recommendedName>
</protein>
<reference evidence="2 3" key="1">
    <citation type="journal article" date="2019" name="Nat. Ecol. Evol.">
        <title>Megaphylogeny resolves global patterns of mushroom evolution.</title>
        <authorList>
            <person name="Varga T."/>
            <person name="Krizsan K."/>
            <person name="Foldi C."/>
            <person name="Dima B."/>
            <person name="Sanchez-Garcia M."/>
            <person name="Sanchez-Ramirez S."/>
            <person name="Szollosi G.J."/>
            <person name="Szarkandi J.G."/>
            <person name="Papp V."/>
            <person name="Albert L."/>
            <person name="Andreopoulos W."/>
            <person name="Angelini C."/>
            <person name="Antonin V."/>
            <person name="Barry K.W."/>
            <person name="Bougher N.L."/>
            <person name="Buchanan P."/>
            <person name="Buyck B."/>
            <person name="Bense V."/>
            <person name="Catcheside P."/>
            <person name="Chovatia M."/>
            <person name="Cooper J."/>
            <person name="Damon W."/>
            <person name="Desjardin D."/>
            <person name="Finy P."/>
            <person name="Geml J."/>
            <person name="Haridas S."/>
            <person name="Hughes K."/>
            <person name="Justo A."/>
            <person name="Karasinski D."/>
            <person name="Kautmanova I."/>
            <person name="Kiss B."/>
            <person name="Kocsube S."/>
            <person name="Kotiranta H."/>
            <person name="LaButti K.M."/>
            <person name="Lechner B.E."/>
            <person name="Liimatainen K."/>
            <person name="Lipzen A."/>
            <person name="Lukacs Z."/>
            <person name="Mihaltcheva S."/>
            <person name="Morgado L.N."/>
            <person name="Niskanen T."/>
            <person name="Noordeloos M.E."/>
            <person name="Ohm R.A."/>
            <person name="Ortiz-Santana B."/>
            <person name="Ovrebo C."/>
            <person name="Racz N."/>
            <person name="Riley R."/>
            <person name="Savchenko A."/>
            <person name="Shiryaev A."/>
            <person name="Soop K."/>
            <person name="Spirin V."/>
            <person name="Szebenyi C."/>
            <person name="Tomsovsky M."/>
            <person name="Tulloss R.E."/>
            <person name="Uehling J."/>
            <person name="Grigoriev I.V."/>
            <person name="Vagvolgyi C."/>
            <person name="Papp T."/>
            <person name="Martin F.M."/>
            <person name="Miettinen O."/>
            <person name="Hibbett D.S."/>
            <person name="Nagy L.G."/>
        </authorList>
    </citation>
    <scope>NUCLEOTIDE SEQUENCE [LARGE SCALE GENOMIC DNA]</scope>
    <source>
        <strain evidence="2 3">CBS 962.96</strain>
    </source>
</reference>
<dbReference type="PROSITE" id="PS50013">
    <property type="entry name" value="CHROMO_2"/>
    <property type="match status" value="1"/>
</dbReference>
<dbReference type="GO" id="GO:0006338">
    <property type="term" value="P:chromatin remodeling"/>
    <property type="evidence" value="ECO:0007669"/>
    <property type="project" value="UniProtKB-ARBA"/>
</dbReference>
<sequence length="62" mass="7504">DDFEKLPETEIECIVAERWRKINKHRVQQFKVRWKGFDPSHDEWLGKQALRNAPDILTAWIN</sequence>
<dbReference type="InterPro" id="IPR000953">
    <property type="entry name" value="Chromo/chromo_shadow_dom"/>
</dbReference>
<name>A0A4S8LAV2_DENBC</name>
<keyword evidence="3" id="KW-1185">Reference proteome</keyword>
<feature type="non-terminal residue" evidence="2">
    <location>
        <position position="1"/>
    </location>
</feature>